<dbReference type="EMBL" id="MU251667">
    <property type="protein sequence ID" value="KAG9230501.1"/>
    <property type="molecule type" value="Genomic_DNA"/>
</dbReference>
<proteinExistence type="predicted"/>
<dbReference type="OrthoDB" id="3902588at2759"/>
<gene>
    <name evidence="1" type="ORF">BJ875DRAFT_384971</name>
</gene>
<name>A0A9P7YBZ8_9HELO</name>
<reference evidence="1" key="1">
    <citation type="journal article" date="2021" name="IMA Fungus">
        <title>Genomic characterization of three marine fungi, including Emericellopsis atlantica sp. nov. with signatures of a generalist lifestyle and marine biomass degradation.</title>
        <authorList>
            <person name="Hagestad O.C."/>
            <person name="Hou L."/>
            <person name="Andersen J.H."/>
            <person name="Hansen E.H."/>
            <person name="Altermark B."/>
            <person name="Li C."/>
            <person name="Kuhnert E."/>
            <person name="Cox R.J."/>
            <person name="Crous P.W."/>
            <person name="Spatafora J.W."/>
            <person name="Lail K."/>
            <person name="Amirebrahimi M."/>
            <person name="Lipzen A."/>
            <person name="Pangilinan J."/>
            <person name="Andreopoulos W."/>
            <person name="Hayes R.D."/>
            <person name="Ng V."/>
            <person name="Grigoriev I.V."/>
            <person name="Jackson S.A."/>
            <person name="Sutton T.D.S."/>
            <person name="Dobson A.D.W."/>
            <person name="Rama T."/>
        </authorList>
    </citation>
    <scope>NUCLEOTIDE SEQUENCE</scope>
    <source>
        <strain evidence="1">TRa018bII</strain>
    </source>
</reference>
<dbReference type="AlphaFoldDB" id="A0A9P7YBZ8"/>
<accession>A0A9P7YBZ8</accession>
<dbReference type="Proteomes" id="UP000824998">
    <property type="component" value="Unassembled WGS sequence"/>
</dbReference>
<evidence type="ECO:0000313" key="2">
    <source>
        <dbReference type="Proteomes" id="UP000824998"/>
    </source>
</evidence>
<comment type="caution">
    <text evidence="1">The sequence shown here is derived from an EMBL/GenBank/DDBJ whole genome shotgun (WGS) entry which is preliminary data.</text>
</comment>
<evidence type="ECO:0000313" key="1">
    <source>
        <dbReference type="EMBL" id="KAG9230501.1"/>
    </source>
</evidence>
<keyword evidence="2" id="KW-1185">Reference proteome</keyword>
<protein>
    <submittedName>
        <fullName evidence="1">Uncharacterized protein</fullName>
    </submittedName>
</protein>
<organism evidence="1 2">
    <name type="scientific">Amylocarpus encephaloides</name>
    <dbReference type="NCBI Taxonomy" id="45428"/>
    <lineage>
        <taxon>Eukaryota</taxon>
        <taxon>Fungi</taxon>
        <taxon>Dikarya</taxon>
        <taxon>Ascomycota</taxon>
        <taxon>Pezizomycotina</taxon>
        <taxon>Leotiomycetes</taxon>
        <taxon>Helotiales</taxon>
        <taxon>Helotiales incertae sedis</taxon>
        <taxon>Amylocarpus</taxon>
    </lineage>
</organism>
<sequence length="330" mass="37230">MEAAGSKIILERLKEEWVEAAEASVYRELELEKQRWMLFALRDLKTTRLSSAEQTRTFQVYPPGATSVLSLFENRASFLSALSSPITDVHHLCKTPLSPRSYPNVFPTTVPEYTTSLPYDSESFTSIHAFSLPTLFPASSIPQVLTECHRLLAPSPLSAASPMPPLQPFTIRDRHSTLHLTIIDPSPIAATAGPLLRAWLDKHLILNLEKQFRCIHPSRLFPMWLTDAGLRAEGSMIITVPFLASMNTQEAENLLLGHGPAKGGAVDRNDIVKQELKSVVGRMLWKETWGPFVQARRWWWEDANIVEECERMRTCWEYSVLDAVKGMSDT</sequence>